<dbReference type="Pfam" id="PF02743">
    <property type="entry name" value="dCache_1"/>
    <property type="match status" value="1"/>
</dbReference>
<dbReference type="SMART" id="SM00387">
    <property type="entry name" value="HATPase_c"/>
    <property type="match status" value="1"/>
</dbReference>
<evidence type="ECO:0000256" key="4">
    <source>
        <dbReference type="ARBA" id="ARBA00022475"/>
    </source>
</evidence>
<dbReference type="GO" id="GO:0005524">
    <property type="term" value="F:ATP binding"/>
    <property type="evidence" value="ECO:0007669"/>
    <property type="project" value="UniProtKB-KW"/>
</dbReference>
<accession>D5V700</accession>
<dbReference type="InterPro" id="IPR003594">
    <property type="entry name" value="HATPase_dom"/>
</dbReference>
<keyword evidence="11 14" id="KW-1133">Transmembrane helix</keyword>
<evidence type="ECO:0000256" key="11">
    <source>
        <dbReference type="ARBA" id="ARBA00022989"/>
    </source>
</evidence>
<evidence type="ECO:0000313" key="16">
    <source>
        <dbReference type="EMBL" id="ADG94420.1"/>
    </source>
</evidence>
<dbReference type="GO" id="GO:0005886">
    <property type="term" value="C:plasma membrane"/>
    <property type="evidence" value="ECO:0007669"/>
    <property type="project" value="UniProtKB-SubCell"/>
</dbReference>
<keyword evidence="4" id="KW-1003">Cell membrane</keyword>
<evidence type="ECO:0000256" key="8">
    <source>
        <dbReference type="ARBA" id="ARBA00022741"/>
    </source>
</evidence>
<dbReference type="OrthoDB" id="5348173at2"/>
<dbReference type="InterPro" id="IPR005467">
    <property type="entry name" value="His_kinase_dom"/>
</dbReference>
<evidence type="ECO:0000313" key="17">
    <source>
        <dbReference type="Proteomes" id="UP000000939"/>
    </source>
</evidence>
<dbReference type="InterPro" id="IPR000014">
    <property type="entry name" value="PAS"/>
</dbReference>
<comment type="subcellular location">
    <subcellularLocation>
        <location evidence="2">Cell membrane</location>
        <topology evidence="2">Multi-pass membrane protein</topology>
    </subcellularLocation>
</comment>
<keyword evidence="6" id="KW-0808">Transferase</keyword>
<dbReference type="PROSITE" id="PS50109">
    <property type="entry name" value="HIS_KIN"/>
    <property type="match status" value="1"/>
</dbReference>
<dbReference type="STRING" id="572480.Arnit_2772"/>
<keyword evidence="10" id="KW-0067">ATP-binding</keyword>
<dbReference type="RefSeq" id="WP_013136565.1">
    <property type="nucleotide sequence ID" value="NC_014166.1"/>
</dbReference>
<keyword evidence="13 14" id="KW-0472">Membrane</keyword>
<dbReference type="InterPro" id="IPR029151">
    <property type="entry name" value="Sensor-like_sf"/>
</dbReference>
<protein>
    <recommendedName>
        <fullName evidence="3">histidine kinase</fullName>
        <ecNumber evidence="3">2.7.13.3</ecNumber>
    </recommendedName>
</protein>
<feature type="domain" description="Histidine kinase" evidence="15">
    <location>
        <begin position="443"/>
        <end position="659"/>
    </location>
</feature>
<evidence type="ECO:0000256" key="12">
    <source>
        <dbReference type="ARBA" id="ARBA00023012"/>
    </source>
</evidence>
<dbReference type="InterPro" id="IPR033479">
    <property type="entry name" value="dCache_1"/>
</dbReference>
<dbReference type="InterPro" id="IPR036097">
    <property type="entry name" value="HisK_dim/P_sf"/>
</dbReference>
<sequence length="664" mass="77629" precursor="true">MSKRTGFILFVSMLFFILVLANYFINLYILRSAINDLQVNAIENASKQIIKWTEEKINVVKNLEKLISNMDHIQEQYAIEDLLEHSSSVADFPYMFVGYGDNTIISSRTIIKPLTYSTIAMPWYRETIRNEDITITNPYVSAIIDKLVVAVCSPTKDKRGQSGVVCGILPLKYIENEILKITLPYDGNVFLLDKNKRILVHKEKEKLFKKFNQKIDKEGTLTITKDSIFSQGFIKYGNWYLISQLNKEKVYEKVDLQLKINLTIYVISLIIFLWLNLFYNRTQKQSDEKLEISKNLMKHFLLSDIRGCLIADDKEKVTYYNNEFSKLLYFSENRLSDKNLFECTEFFKRLPLWITDCISKQLKATKEKHKTYTNTFYFFEKKEKVFLFFTSIPVLDAKKEYKGVIFFVEDVTKKEMSKKLKKEQEDILFQQSKMADLGEMIGAISHQWRQPLNSISLLIGNILQFKEMGYLSDEVFKDNLNRVLTSAHYLSDTIDTFKNFYLPSRKMESFDIIEAIEETKVILEPHFKNSGIKINVIYEKTKYDCYSYKNELQQIITVLVLNSRDSLLDDKNNKNKFIKITIKEIQDKYNLKIEDNGLGIQPAIRKTLFEAFKTTKGEKGTGNGLYLSRLIARNKLFGDLTIISYKNPTTFLFTFPKITKDNDD</sequence>
<evidence type="ECO:0000259" key="15">
    <source>
        <dbReference type="PROSITE" id="PS50109"/>
    </source>
</evidence>
<dbReference type="SUPFAM" id="SSF103190">
    <property type="entry name" value="Sensory domain-like"/>
    <property type="match status" value="1"/>
</dbReference>
<dbReference type="InterPro" id="IPR035965">
    <property type="entry name" value="PAS-like_dom_sf"/>
</dbReference>
<dbReference type="AlphaFoldDB" id="D5V700"/>
<evidence type="ECO:0000256" key="9">
    <source>
        <dbReference type="ARBA" id="ARBA00022777"/>
    </source>
</evidence>
<dbReference type="PANTHER" id="PTHR43065:SF42">
    <property type="entry name" value="TWO-COMPONENT SENSOR PPRA"/>
    <property type="match status" value="1"/>
</dbReference>
<evidence type="ECO:0000256" key="14">
    <source>
        <dbReference type="SAM" id="Phobius"/>
    </source>
</evidence>
<proteinExistence type="predicted"/>
<dbReference type="Gene3D" id="3.30.450.20">
    <property type="entry name" value="PAS domain"/>
    <property type="match status" value="3"/>
</dbReference>
<evidence type="ECO:0000256" key="13">
    <source>
        <dbReference type="ARBA" id="ARBA00023136"/>
    </source>
</evidence>
<dbReference type="Pfam" id="PF02518">
    <property type="entry name" value="HATPase_c"/>
    <property type="match status" value="1"/>
</dbReference>
<feature type="transmembrane region" description="Helical" evidence="14">
    <location>
        <begin position="7"/>
        <end position="30"/>
    </location>
</feature>
<dbReference type="KEGG" id="ant:Arnit_2772"/>
<dbReference type="EC" id="2.7.13.3" evidence="3"/>
<evidence type="ECO:0000256" key="7">
    <source>
        <dbReference type="ARBA" id="ARBA00022692"/>
    </source>
</evidence>
<dbReference type="eggNOG" id="COG3829">
    <property type="taxonomic scope" value="Bacteria"/>
</dbReference>
<keyword evidence="7 14" id="KW-0812">Transmembrane</keyword>
<dbReference type="eggNOG" id="COG4191">
    <property type="taxonomic scope" value="Bacteria"/>
</dbReference>
<dbReference type="SUPFAM" id="SSF47384">
    <property type="entry name" value="Homodimeric domain of signal transducing histidine kinase"/>
    <property type="match status" value="1"/>
</dbReference>
<dbReference type="PANTHER" id="PTHR43065">
    <property type="entry name" value="SENSOR HISTIDINE KINASE"/>
    <property type="match status" value="1"/>
</dbReference>
<dbReference type="CDD" id="cd18773">
    <property type="entry name" value="PDC1_HK_sensor"/>
    <property type="match status" value="1"/>
</dbReference>
<keyword evidence="9 16" id="KW-0418">Kinase</keyword>
<evidence type="ECO:0000256" key="2">
    <source>
        <dbReference type="ARBA" id="ARBA00004651"/>
    </source>
</evidence>
<comment type="catalytic activity">
    <reaction evidence="1">
        <text>ATP + protein L-histidine = ADP + protein N-phospho-L-histidine.</text>
        <dbReference type="EC" id="2.7.13.3"/>
    </reaction>
</comment>
<evidence type="ECO:0000256" key="10">
    <source>
        <dbReference type="ARBA" id="ARBA00022840"/>
    </source>
</evidence>
<dbReference type="EMBL" id="CP001999">
    <property type="protein sequence ID" value="ADG94420.1"/>
    <property type="molecule type" value="Genomic_DNA"/>
</dbReference>
<dbReference type="GO" id="GO:0000155">
    <property type="term" value="F:phosphorelay sensor kinase activity"/>
    <property type="evidence" value="ECO:0007669"/>
    <property type="project" value="InterPro"/>
</dbReference>
<dbReference type="CDD" id="cd00082">
    <property type="entry name" value="HisKA"/>
    <property type="match status" value="1"/>
</dbReference>
<dbReference type="SUPFAM" id="SSF55874">
    <property type="entry name" value="ATPase domain of HSP90 chaperone/DNA topoisomerase II/histidine kinase"/>
    <property type="match status" value="1"/>
</dbReference>
<evidence type="ECO:0000256" key="1">
    <source>
        <dbReference type="ARBA" id="ARBA00000085"/>
    </source>
</evidence>
<gene>
    <name evidence="16" type="ordered locus">Arnit_2772</name>
</gene>
<name>D5V700_ARCNC</name>
<keyword evidence="12" id="KW-0902">Two-component regulatory system</keyword>
<dbReference type="Pfam" id="PF13426">
    <property type="entry name" value="PAS_9"/>
    <property type="match status" value="1"/>
</dbReference>
<evidence type="ECO:0000256" key="5">
    <source>
        <dbReference type="ARBA" id="ARBA00022553"/>
    </source>
</evidence>
<dbReference type="Gene3D" id="3.30.565.10">
    <property type="entry name" value="Histidine kinase-like ATPase, C-terminal domain"/>
    <property type="match status" value="1"/>
</dbReference>
<dbReference type="InterPro" id="IPR036890">
    <property type="entry name" value="HATPase_C_sf"/>
</dbReference>
<keyword evidence="5" id="KW-0597">Phosphoprotein</keyword>
<organism evidence="16 17">
    <name type="scientific">Arcobacter nitrofigilis (strain ATCC 33309 / DSM 7299 / CCUG 15893 / LMG 7604 / NCTC 12251 / CI)</name>
    <name type="common">Campylobacter nitrofigilis</name>
    <dbReference type="NCBI Taxonomy" id="572480"/>
    <lineage>
        <taxon>Bacteria</taxon>
        <taxon>Pseudomonadati</taxon>
        <taxon>Campylobacterota</taxon>
        <taxon>Epsilonproteobacteria</taxon>
        <taxon>Campylobacterales</taxon>
        <taxon>Arcobacteraceae</taxon>
        <taxon>Arcobacter</taxon>
    </lineage>
</organism>
<dbReference type="Gene3D" id="1.10.287.130">
    <property type="match status" value="1"/>
</dbReference>
<dbReference type="HOGENOM" id="CLU_504978_0_0_7"/>
<dbReference type="Proteomes" id="UP000000939">
    <property type="component" value="Chromosome"/>
</dbReference>
<keyword evidence="17" id="KW-1185">Reference proteome</keyword>
<reference evidence="16 17" key="1">
    <citation type="journal article" date="2010" name="Stand. Genomic Sci.">
        <title>Complete genome sequence of Arcobacter nitrofigilis type strain (CI).</title>
        <authorList>
            <person name="Pati A."/>
            <person name="Gronow S."/>
            <person name="Lapidus A."/>
            <person name="Copeland A."/>
            <person name="Glavina Del Rio T."/>
            <person name="Nolan M."/>
            <person name="Lucas S."/>
            <person name="Tice H."/>
            <person name="Cheng J.F."/>
            <person name="Han C."/>
            <person name="Chertkov O."/>
            <person name="Bruce D."/>
            <person name="Tapia R."/>
            <person name="Goodwin L."/>
            <person name="Pitluck S."/>
            <person name="Liolios K."/>
            <person name="Ivanova N."/>
            <person name="Mavromatis K."/>
            <person name="Chen A."/>
            <person name="Palaniappan K."/>
            <person name="Land M."/>
            <person name="Hauser L."/>
            <person name="Chang Y.J."/>
            <person name="Jeffries C.D."/>
            <person name="Detter J.C."/>
            <person name="Rohde M."/>
            <person name="Goker M."/>
            <person name="Bristow J."/>
            <person name="Eisen J.A."/>
            <person name="Markowitz V."/>
            <person name="Hugenholtz P."/>
            <person name="Klenk H.P."/>
            <person name="Kyrpides N.C."/>
        </authorList>
    </citation>
    <scope>NUCLEOTIDE SEQUENCE [LARGE SCALE GENOMIC DNA]</scope>
    <source>
        <strain evidence="17">ATCC 33309 / DSM 7299 / CCUG 15893 / LMG 7604 / NCTC 12251 / CI</strain>
    </source>
</reference>
<evidence type="ECO:0000256" key="6">
    <source>
        <dbReference type="ARBA" id="ARBA00022679"/>
    </source>
</evidence>
<dbReference type="SUPFAM" id="SSF55785">
    <property type="entry name" value="PYP-like sensor domain (PAS domain)"/>
    <property type="match status" value="1"/>
</dbReference>
<dbReference type="InterPro" id="IPR003661">
    <property type="entry name" value="HisK_dim/P_dom"/>
</dbReference>
<keyword evidence="8" id="KW-0547">Nucleotide-binding</keyword>
<evidence type="ECO:0000256" key="3">
    <source>
        <dbReference type="ARBA" id="ARBA00012438"/>
    </source>
</evidence>